<sequence>MMYLGIIGIGELVLVTIMLIVILPTILALIDILKNEFTGNNKIAWLLVVLFTSFIGAILYFIIGRKQKLSNTND</sequence>
<evidence type="ECO:0000256" key="2">
    <source>
        <dbReference type="ARBA" id="ARBA00022475"/>
    </source>
</evidence>
<evidence type="ECO:0000259" key="7">
    <source>
        <dbReference type="Pfam" id="PF13396"/>
    </source>
</evidence>
<feature type="transmembrane region" description="Helical" evidence="6">
    <location>
        <begin position="42"/>
        <end position="63"/>
    </location>
</feature>
<feature type="transmembrane region" description="Helical" evidence="6">
    <location>
        <begin position="12"/>
        <end position="30"/>
    </location>
</feature>
<proteinExistence type="predicted"/>
<dbReference type="EMBL" id="JAUMIT010000004">
    <property type="protein sequence ID" value="MDO3695060.1"/>
    <property type="molecule type" value="Genomic_DNA"/>
</dbReference>
<evidence type="ECO:0000313" key="9">
    <source>
        <dbReference type="Proteomes" id="UP001168642"/>
    </source>
</evidence>
<keyword evidence="9" id="KW-1185">Reference proteome</keyword>
<feature type="domain" description="Cardiolipin synthase N-terminal" evidence="7">
    <location>
        <begin position="25"/>
        <end position="65"/>
    </location>
</feature>
<evidence type="ECO:0000256" key="5">
    <source>
        <dbReference type="ARBA" id="ARBA00023136"/>
    </source>
</evidence>
<dbReference type="InterPro" id="IPR027379">
    <property type="entry name" value="CLS_N"/>
</dbReference>
<evidence type="ECO:0000313" key="8">
    <source>
        <dbReference type="EMBL" id="MDO3695060.1"/>
    </source>
</evidence>
<evidence type="ECO:0000256" key="4">
    <source>
        <dbReference type="ARBA" id="ARBA00022989"/>
    </source>
</evidence>
<dbReference type="Pfam" id="PF13396">
    <property type="entry name" value="PLDc_N"/>
    <property type="match status" value="1"/>
</dbReference>
<keyword evidence="2" id="KW-1003">Cell membrane</keyword>
<evidence type="ECO:0000256" key="6">
    <source>
        <dbReference type="SAM" id="Phobius"/>
    </source>
</evidence>
<name>A0ABT8VSW2_9FLAO</name>
<accession>A0ABT8VSW2</accession>
<keyword evidence="3 6" id="KW-0812">Transmembrane</keyword>
<keyword evidence="5 6" id="KW-0472">Membrane</keyword>
<gene>
    <name evidence="8" type="ORF">QVZ41_09415</name>
</gene>
<protein>
    <submittedName>
        <fullName evidence="8">PLD nuclease N-terminal domain-containing protein</fullName>
    </submittedName>
</protein>
<reference evidence="8" key="1">
    <citation type="submission" date="2023-07" db="EMBL/GenBank/DDBJ databases">
        <title>Wenyingzhuangia sp. chi5 genome sequencing and assembly.</title>
        <authorList>
            <person name="Park S."/>
        </authorList>
    </citation>
    <scope>NUCLEOTIDE SEQUENCE</scope>
    <source>
        <strain evidence="8">Chi5</strain>
    </source>
</reference>
<comment type="subcellular location">
    <subcellularLocation>
        <location evidence="1">Cell membrane</location>
        <topology evidence="1">Multi-pass membrane protein</topology>
    </subcellularLocation>
</comment>
<evidence type="ECO:0000256" key="1">
    <source>
        <dbReference type="ARBA" id="ARBA00004651"/>
    </source>
</evidence>
<organism evidence="8 9">
    <name type="scientific">Wenyingzhuangia gilva</name>
    <dbReference type="NCBI Taxonomy" id="3057677"/>
    <lineage>
        <taxon>Bacteria</taxon>
        <taxon>Pseudomonadati</taxon>
        <taxon>Bacteroidota</taxon>
        <taxon>Flavobacteriia</taxon>
        <taxon>Flavobacteriales</taxon>
        <taxon>Flavobacteriaceae</taxon>
        <taxon>Wenyingzhuangia</taxon>
    </lineage>
</organism>
<evidence type="ECO:0000256" key="3">
    <source>
        <dbReference type="ARBA" id="ARBA00022692"/>
    </source>
</evidence>
<keyword evidence="4 6" id="KW-1133">Transmembrane helix</keyword>
<dbReference type="Proteomes" id="UP001168642">
    <property type="component" value="Unassembled WGS sequence"/>
</dbReference>
<comment type="caution">
    <text evidence="8">The sequence shown here is derived from an EMBL/GenBank/DDBJ whole genome shotgun (WGS) entry which is preliminary data.</text>
</comment>
<dbReference type="RefSeq" id="WP_302884319.1">
    <property type="nucleotide sequence ID" value="NZ_JAUMIT010000004.1"/>
</dbReference>